<dbReference type="Proteomes" id="UP001162031">
    <property type="component" value="Unassembled WGS sequence"/>
</dbReference>
<dbReference type="PANTHER" id="PTHR13510:SF44">
    <property type="entry name" value="RABENOSYN-5"/>
    <property type="match status" value="1"/>
</dbReference>
<dbReference type="PANTHER" id="PTHR13510">
    <property type="entry name" value="FYVE-FINGER-CONTAINING RAB5 EFFECTOR PROTEIN RABENOSYN-5-RELATED"/>
    <property type="match status" value="1"/>
</dbReference>
<dbReference type="AlphaFoldDB" id="A0AAV0U855"/>
<dbReference type="CDD" id="cd00065">
    <property type="entry name" value="FYVE_like_SF"/>
    <property type="match status" value="1"/>
</dbReference>
<evidence type="ECO:0008006" key="4">
    <source>
        <dbReference type="Google" id="ProtNLM"/>
    </source>
</evidence>
<feature type="compositionally biased region" description="Low complexity" evidence="1">
    <location>
        <begin position="352"/>
        <end position="365"/>
    </location>
</feature>
<feature type="region of interest" description="Disordered" evidence="1">
    <location>
        <begin position="339"/>
        <end position="365"/>
    </location>
</feature>
<reference evidence="2" key="1">
    <citation type="submission" date="2022-12" db="EMBL/GenBank/DDBJ databases">
        <authorList>
            <person name="Webb A."/>
        </authorList>
    </citation>
    <scope>NUCLEOTIDE SEQUENCE</scope>
    <source>
        <strain evidence="2">Hp1</strain>
    </source>
</reference>
<dbReference type="EMBL" id="CANTFL010001191">
    <property type="protein sequence ID" value="CAI5732986.1"/>
    <property type="molecule type" value="Genomic_DNA"/>
</dbReference>
<accession>A0AAV0U855</accession>
<gene>
    <name evidence="2" type="ORF">HBR001_LOCUS5694</name>
</gene>
<keyword evidence="3" id="KW-1185">Reference proteome</keyword>
<evidence type="ECO:0000313" key="2">
    <source>
        <dbReference type="EMBL" id="CAI5732986.1"/>
    </source>
</evidence>
<organism evidence="2 3">
    <name type="scientific">Hyaloperonospora brassicae</name>
    <name type="common">Brassica downy mildew</name>
    <name type="synonym">Peronospora brassicae</name>
    <dbReference type="NCBI Taxonomy" id="162125"/>
    <lineage>
        <taxon>Eukaryota</taxon>
        <taxon>Sar</taxon>
        <taxon>Stramenopiles</taxon>
        <taxon>Oomycota</taxon>
        <taxon>Peronosporomycetes</taxon>
        <taxon>Peronosporales</taxon>
        <taxon>Peronosporaceae</taxon>
        <taxon>Hyaloperonospora</taxon>
    </lineage>
</organism>
<protein>
    <recommendedName>
        <fullName evidence="4">FYVE-type domain-containing protein</fullName>
    </recommendedName>
</protein>
<dbReference type="InterPro" id="IPR023393">
    <property type="entry name" value="START-like_dom_sf"/>
</dbReference>
<evidence type="ECO:0000313" key="3">
    <source>
        <dbReference type="Proteomes" id="UP001162031"/>
    </source>
</evidence>
<dbReference type="Gene3D" id="3.30.530.20">
    <property type="match status" value="1"/>
</dbReference>
<proteinExistence type="predicted"/>
<dbReference type="InterPro" id="IPR052727">
    <property type="entry name" value="Rab4/Rab5_effector"/>
</dbReference>
<comment type="caution">
    <text evidence="2">The sequence shown here is derived from an EMBL/GenBank/DDBJ whole genome shotgun (WGS) entry which is preliminary data.</text>
</comment>
<name>A0AAV0U855_HYABA</name>
<sequence length="476" mass="52158">MYPPEPLTLSAEDERTIESLADRLVVETLHASERFAVRGQTVDPTRWKLLKKKDSIVVYQELPGARARDRLWSKDTVVLSASRPLTPQSGYTTPSTGGHVLPVADHDDLEKSRTSTAFASFGARTSAEDDDSVLRRFQPADVPTVCSAGTFPGSMEDMALAFFADSDARTRTRFTSNKDVAVDDMRILARLQGPSAADPFRFLGIKWCTNAPRILVALVVKPRDYLIIESTGMALDANGERFCYMLNHSIALAAVPDFRAFGLVRTVFSACHIMRRPSALNDAVRIFSRGFLLINGRFSVRSSAAQFAEGLAVVPRMVEEAYSTKLAWLMETAQARSHTSSSGHATADHNNSSFGSSSFGSSSVGSRSTRGSKTAAEKSSLCSCCHVKLLSVRLSSLVSTSRGECRLCHQIVCYKCTVKKLLPLEGARGRQVKTRELEFCLDCYLKAKRLSAWHVALAMLNTPLPSCSTDVPQANR</sequence>
<evidence type="ECO:0000256" key="1">
    <source>
        <dbReference type="SAM" id="MobiDB-lite"/>
    </source>
</evidence>
<feature type="compositionally biased region" description="Polar residues" evidence="1">
    <location>
        <begin position="339"/>
        <end position="351"/>
    </location>
</feature>